<keyword evidence="1 2" id="KW-0556">Organic radical</keyword>
<proteinExistence type="predicted"/>
<name>A0A376FJK4_ENTAS</name>
<dbReference type="PROSITE" id="PS51149">
    <property type="entry name" value="GLY_RADICAL_2"/>
    <property type="match status" value="1"/>
</dbReference>
<dbReference type="AlphaFoldDB" id="A0A376FJK4"/>
<feature type="domain" description="Glycine radical" evidence="3">
    <location>
        <begin position="70"/>
        <end position="186"/>
    </location>
</feature>
<organism evidence="4 5">
    <name type="scientific">Enterobacter asburiae</name>
    <dbReference type="NCBI Taxonomy" id="61645"/>
    <lineage>
        <taxon>Bacteria</taxon>
        <taxon>Pseudomonadati</taxon>
        <taxon>Pseudomonadota</taxon>
        <taxon>Gammaproteobacteria</taxon>
        <taxon>Enterobacterales</taxon>
        <taxon>Enterobacteriaceae</taxon>
        <taxon>Enterobacter</taxon>
        <taxon>Enterobacter cloacae complex</taxon>
    </lineage>
</organism>
<dbReference type="PANTHER" id="PTHR21075:SF0">
    <property type="entry name" value="ANAEROBIC RIBONUCLEOSIDE-TRIPHOSPHATE REDUCTASE"/>
    <property type="match status" value="1"/>
</dbReference>
<dbReference type="SUPFAM" id="SSF51998">
    <property type="entry name" value="PFL-like glycyl radical enzymes"/>
    <property type="match status" value="1"/>
</dbReference>
<sequence>MRKASRLFSACATAVDQWKEETGYGFSLYSTPSENLCDRFCRLDTAEFGIVEGVTDKGYYTNSFHLDVEKKVNPYDKIDFEAAYPPIASGGFICYGEYPNIQHNLKALEDVWDYSYQHVPYYGTNTPIDECYECGLYRRVRVYEQRLHLPEMRQPRCGPRLRDPSRGAAISAARTRVRLTQGSRKR</sequence>
<evidence type="ECO:0000256" key="1">
    <source>
        <dbReference type="ARBA" id="ARBA00022818"/>
    </source>
</evidence>
<dbReference type="GO" id="GO:0031250">
    <property type="term" value="C:anaerobic ribonucleoside-triphosphate reductase complex"/>
    <property type="evidence" value="ECO:0007669"/>
    <property type="project" value="TreeGrafter"/>
</dbReference>
<keyword evidence="4" id="KW-0560">Oxidoreductase</keyword>
<evidence type="ECO:0000256" key="2">
    <source>
        <dbReference type="PROSITE-ProRule" id="PRU00493"/>
    </source>
</evidence>
<gene>
    <name evidence="4" type="primary">nrdD_1</name>
    <name evidence="4" type="ORF">NCTC12123_05063</name>
</gene>
<dbReference type="Gene3D" id="3.20.70.20">
    <property type="match status" value="1"/>
</dbReference>
<dbReference type="GO" id="GO:0004748">
    <property type="term" value="F:ribonucleoside-diphosphate reductase activity, thioredoxin disulfide as acceptor"/>
    <property type="evidence" value="ECO:0007669"/>
    <property type="project" value="TreeGrafter"/>
</dbReference>
<accession>A0A376FJK4</accession>
<dbReference type="EC" id="1.17.4.2" evidence="4"/>
<evidence type="ECO:0000313" key="4">
    <source>
        <dbReference type="EMBL" id="STD25485.1"/>
    </source>
</evidence>
<dbReference type="GO" id="GO:0006260">
    <property type="term" value="P:DNA replication"/>
    <property type="evidence" value="ECO:0007669"/>
    <property type="project" value="InterPro"/>
</dbReference>
<evidence type="ECO:0000313" key="5">
    <source>
        <dbReference type="Proteomes" id="UP000255163"/>
    </source>
</evidence>
<dbReference type="GO" id="GO:0008998">
    <property type="term" value="F:ribonucleoside-triphosphate reductase (thioredoxin) activity"/>
    <property type="evidence" value="ECO:0007669"/>
    <property type="project" value="UniProtKB-EC"/>
</dbReference>
<dbReference type="EMBL" id="UFYI01000007">
    <property type="protein sequence ID" value="STD25485.1"/>
    <property type="molecule type" value="Genomic_DNA"/>
</dbReference>
<dbReference type="Pfam" id="PF13597">
    <property type="entry name" value="NRDD"/>
    <property type="match status" value="1"/>
</dbReference>
<evidence type="ECO:0000259" key="3">
    <source>
        <dbReference type="PROSITE" id="PS51149"/>
    </source>
</evidence>
<dbReference type="InterPro" id="IPR012833">
    <property type="entry name" value="NrdD"/>
</dbReference>
<feature type="modified residue" description="Glycine radical" evidence="2">
    <location>
        <position position="167"/>
    </location>
</feature>
<dbReference type="Proteomes" id="UP000255163">
    <property type="component" value="Unassembled WGS sequence"/>
</dbReference>
<dbReference type="GO" id="GO:0009265">
    <property type="term" value="P:2'-deoxyribonucleotide biosynthetic process"/>
    <property type="evidence" value="ECO:0007669"/>
    <property type="project" value="TreeGrafter"/>
</dbReference>
<protein>
    <submittedName>
        <fullName evidence="4">Anaerobic ribonucleoside-triphosphate reductase</fullName>
        <ecNumber evidence="4">1.17.4.2</ecNumber>
    </submittedName>
</protein>
<dbReference type="InterPro" id="IPR001150">
    <property type="entry name" value="Gly_radical"/>
</dbReference>
<dbReference type="PANTHER" id="PTHR21075">
    <property type="entry name" value="ANAEROBIC RIBONUCLEOSIDE-TRIPHOSPHATE REDUCTASE"/>
    <property type="match status" value="1"/>
</dbReference>
<reference evidence="4 5" key="1">
    <citation type="submission" date="2018-06" db="EMBL/GenBank/DDBJ databases">
        <authorList>
            <consortium name="Pathogen Informatics"/>
            <person name="Doyle S."/>
        </authorList>
    </citation>
    <scope>NUCLEOTIDE SEQUENCE [LARGE SCALE GENOMIC DNA]</scope>
    <source>
        <strain evidence="4 5">NCTC12123</strain>
    </source>
</reference>